<comment type="caution">
    <text evidence="2">The sequence shown here is derived from an EMBL/GenBank/DDBJ whole genome shotgun (WGS) entry which is preliminary data.</text>
</comment>
<sequence>MTSYQPSVLYCSSFIPAYNVMEHTTQPRARPESIAARNFSDDLDSLFGLNSGTTLGNLSFTVQEKKRTVTTREEELAAIEARLRETEQRLAQAAHSPDHESPAYQAASGAEPSHPARESSSRQASGYQSYSEQQYQSRPPNNREESFQPHIPGAMPKTPTPRHAQGNDYVTVDRTR</sequence>
<gene>
    <name evidence="2" type="ORF">D6C84_05534</name>
</gene>
<evidence type="ECO:0000313" key="2">
    <source>
        <dbReference type="EMBL" id="THZ82727.1"/>
    </source>
</evidence>
<name>A0A4S9XTV8_AURPU</name>
<organism evidence="2 3">
    <name type="scientific">Aureobasidium pullulans</name>
    <name type="common">Black yeast</name>
    <name type="synonym">Pullularia pullulans</name>
    <dbReference type="NCBI Taxonomy" id="5580"/>
    <lineage>
        <taxon>Eukaryota</taxon>
        <taxon>Fungi</taxon>
        <taxon>Dikarya</taxon>
        <taxon>Ascomycota</taxon>
        <taxon>Pezizomycotina</taxon>
        <taxon>Dothideomycetes</taxon>
        <taxon>Dothideomycetidae</taxon>
        <taxon>Dothideales</taxon>
        <taxon>Saccotheciaceae</taxon>
        <taxon>Aureobasidium</taxon>
    </lineage>
</organism>
<proteinExistence type="predicted"/>
<reference evidence="2 3" key="1">
    <citation type="submission" date="2018-10" db="EMBL/GenBank/DDBJ databases">
        <title>Fifty Aureobasidium pullulans genomes reveal a recombining polyextremotolerant generalist.</title>
        <authorList>
            <person name="Gostincar C."/>
            <person name="Turk M."/>
            <person name="Zajc J."/>
            <person name="Gunde-Cimerman N."/>
        </authorList>
    </citation>
    <scope>NUCLEOTIDE SEQUENCE [LARGE SCALE GENOMIC DNA]</scope>
    <source>
        <strain evidence="2 3">EXF-3403</strain>
    </source>
</reference>
<evidence type="ECO:0000256" key="1">
    <source>
        <dbReference type="SAM" id="MobiDB-lite"/>
    </source>
</evidence>
<accession>A0A4S9XTV8</accession>
<dbReference type="Proteomes" id="UP000310039">
    <property type="component" value="Unassembled WGS sequence"/>
</dbReference>
<feature type="region of interest" description="Disordered" evidence="1">
    <location>
        <begin position="84"/>
        <end position="176"/>
    </location>
</feature>
<dbReference type="AlphaFoldDB" id="A0A4S9XTV8"/>
<dbReference type="EMBL" id="QZBT01000072">
    <property type="protein sequence ID" value="THZ82727.1"/>
    <property type="molecule type" value="Genomic_DNA"/>
</dbReference>
<evidence type="ECO:0000313" key="3">
    <source>
        <dbReference type="Proteomes" id="UP000310039"/>
    </source>
</evidence>
<feature type="compositionally biased region" description="Low complexity" evidence="1">
    <location>
        <begin position="125"/>
        <end position="137"/>
    </location>
</feature>
<protein>
    <submittedName>
        <fullName evidence="2">Uncharacterized protein</fullName>
    </submittedName>
</protein>